<evidence type="ECO:0000313" key="3">
    <source>
        <dbReference type="Proteomes" id="UP000531216"/>
    </source>
</evidence>
<dbReference type="RefSeq" id="WP_090965416.1">
    <property type="nucleotide sequence ID" value="NZ_FOOA01000018.1"/>
</dbReference>
<comment type="caution">
    <text evidence="2">The sequence shown here is derived from an EMBL/GenBank/DDBJ whole genome shotgun (WGS) entry which is preliminary data.</text>
</comment>
<protein>
    <submittedName>
        <fullName evidence="2">Uncharacterized protein</fullName>
    </submittedName>
</protein>
<keyword evidence="3" id="KW-1185">Reference proteome</keyword>
<organism evidence="2 3">
    <name type="scientific">Aureimonas phyllosphaerae</name>
    <dbReference type="NCBI Taxonomy" id="1166078"/>
    <lineage>
        <taxon>Bacteria</taxon>
        <taxon>Pseudomonadati</taxon>
        <taxon>Pseudomonadota</taxon>
        <taxon>Alphaproteobacteria</taxon>
        <taxon>Hyphomicrobiales</taxon>
        <taxon>Aurantimonadaceae</taxon>
        <taxon>Aureimonas</taxon>
    </lineage>
</organism>
<gene>
    <name evidence="2" type="ORF">GGR05_003227</name>
</gene>
<name>A0A7W6C233_9HYPH</name>
<evidence type="ECO:0000256" key="1">
    <source>
        <dbReference type="SAM" id="SignalP"/>
    </source>
</evidence>
<accession>A0A7W6C233</accession>
<sequence>MRRRAKLGWALGILSLAAIACVAAPIVAIETACRGPSGNDAYRPVITEAAWQRPESRTFLTYPEWHMVYAYEDFATVLETGDEHAFAFWRSVASFWTSYCVLNRQADAHGGADGPTRQMIYTIGTSFNLEMAAKAAYEETIGRLAAWLRGPVKTPQDQVAATMARDYGAFLHQTPWYRFPFSEWARRLAAAPGGGFRSWERDLALGGEWRVKQAYADLIARAVAATGPDELRIRSVVRDLAPDRLAAIPGIAVVAALPDGVIIESDRYAAFTALLRTIATAGGSTFEVAGNDDIMVSVRSAPGASLPGETTALHTFDTPADGEVRTLVLTKVSNLSPLLRGEGEGGYRVEHVFDY</sequence>
<dbReference type="Proteomes" id="UP000531216">
    <property type="component" value="Unassembled WGS sequence"/>
</dbReference>
<dbReference type="EMBL" id="JACIDO010000006">
    <property type="protein sequence ID" value="MBB3937062.1"/>
    <property type="molecule type" value="Genomic_DNA"/>
</dbReference>
<feature type="chain" id="PRO_5031147711" evidence="1">
    <location>
        <begin position="21"/>
        <end position="355"/>
    </location>
</feature>
<dbReference type="OrthoDB" id="7550695at2"/>
<dbReference type="AlphaFoldDB" id="A0A7W6C233"/>
<feature type="signal peptide" evidence="1">
    <location>
        <begin position="1"/>
        <end position="20"/>
    </location>
</feature>
<evidence type="ECO:0000313" key="2">
    <source>
        <dbReference type="EMBL" id="MBB3937062.1"/>
    </source>
</evidence>
<dbReference type="PROSITE" id="PS51257">
    <property type="entry name" value="PROKAR_LIPOPROTEIN"/>
    <property type="match status" value="1"/>
</dbReference>
<proteinExistence type="predicted"/>
<reference evidence="2 3" key="1">
    <citation type="submission" date="2020-08" db="EMBL/GenBank/DDBJ databases">
        <title>Genomic Encyclopedia of Type Strains, Phase IV (KMG-IV): sequencing the most valuable type-strain genomes for metagenomic binning, comparative biology and taxonomic classification.</title>
        <authorList>
            <person name="Goeker M."/>
        </authorList>
    </citation>
    <scope>NUCLEOTIDE SEQUENCE [LARGE SCALE GENOMIC DNA]</scope>
    <source>
        <strain evidence="2 3">DSM 25024</strain>
    </source>
</reference>
<keyword evidence="1" id="KW-0732">Signal</keyword>